<protein>
    <submittedName>
        <fullName evidence="1">Uncharacterized protein</fullName>
    </submittedName>
</protein>
<dbReference type="InParanoid" id="G2XYN1"/>
<evidence type="ECO:0000313" key="1">
    <source>
        <dbReference type="EMBL" id="CCD45568.1"/>
    </source>
</evidence>
<dbReference type="Proteomes" id="UP000008177">
    <property type="component" value="Unplaced contigs"/>
</dbReference>
<dbReference type="EMBL" id="FQ790278">
    <property type="protein sequence ID" value="CCD45568.1"/>
    <property type="molecule type" value="Genomic_DNA"/>
</dbReference>
<organism evidence="1 2">
    <name type="scientific">Botryotinia fuckeliana (strain T4)</name>
    <name type="common">Noble rot fungus</name>
    <name type="synonym">Botrytis cinerea</name>
    <dbReference type="NCBI Taxonomy" id="999810"/>
    <lineage>
        <taxon>Eukaryota</taxon>
        <taxon>Fungi</taxon>
        <taxon>Dikarya</taxon>
        <taxon>Ascomycota</taxon>
        <taxon>Pezizomycotina</taxon>
        <taxon>Leotiomycetes</taxon>
        <taxon>Helotiales</taxon>
        <taxon>Sclerotiniaceae</taxon>
        <taxon>Botrytis</taxon>
    </lineage>
</organism>
<dbReference type="AlphaFoldDB" id="G2XYN1"/>
<sequence>MPSTIIDNIASIFTDSIPTSSASVSTVAITLDVKTPLPLCIFLIIRDQEFDCYTGSNAYGYQTQIKSLTYDEDTDHAVLYVTIREVYPFPSQHTRVVESMLLSFRASIPLTWRVESLLVHIQLQPPFGLGKQGRLFQFPQHAPPTNCFKAQAHNDLRRELTISQLRLKEWATALQWLEELIVNGSVLTSARLVLNLNIVPRAASSILLWATISPSTCWANSSGKEDGSKCVEETKKRSSGIFNSFSRDIDIKPIT</sequence>
<reference evidence="2" key="1">
    <citation type="journal article" date="2011" name="PLoS Genet.">
        <title>Genomic analysis of the necrotrophic fungal pathogens Sclerotinia sclerotiorum and Botrytis cinerea.</title>
        <authorList>
            <person name="Amselem J."/>
            <person name="Cuomo C.A."/>
            <person name="van Kan J.A."/>
            <person name="Viaud M."/>
            <person name="Benito E.P."/>
            <person name="Couloux A."/>
            <person name="Coutinho P.M."/>
            <person name="de Vries R.P."/>
            <person name="Dyer P.S."/>
            <person name="Fillinger S."/>
            <person name="Fournier E."/>
            <person name="Gout L."/>
            <person name="Hahn M."/>
            <person name="Kohn L."/>
            <person name="Lapalu N."/>
            <person name="Plummer K.M."/>
            <person name="Pradier J.M."/>
            <person name="Quevillon E."/>
            <person name="Sharon A."/>
            <person name="Simon A."/>
            <person name="ten Have A."/>
            <person name="Tudzynski B."/>
            <person name="Tudzynski P."/>
            <person name="Wincker P."/>
            <person name="Andrew M."/>
            <person name="Anthouard V."/>
            <person name="Beever R.E."/>
            <person name="Beffa R."/>
            <person name="Benoit I."/>
            <person name="Bouzid O."/>
            <person name="Brault B."/>
            <person name="Chen Z."/>
            <person name="Choquer M."/>
            <person name="Collemare J."/>
            <person name="Cotton P."/>
            <person name="Danchin E.G."/>
            <person name="Da Silva C."/>
            <person name="Gautier A."/>
            <person name="Giraud C."/>
            <person name="Giraud T."/>
            <person name="Gonzalez C."/>
            <person name="Grossetete S."/>
            <person name="Guldener U."/>
            <person name="Henrissat B."/>
            <person name="Howlett B.J."/>
            <person name="Kodira C."/>
            <person name="Kretschmer M."/>
            <person name="Lappartient A."/>
            <person name="Leroch M."/>
            <person name="Levis C."/>
            <person name="Mauceli E."/>
            <person name="Neuveglise C."/>
            <person name="Oeser B."/>
            <person name="Pearson M."/>
            <person name="Poulain J."/>
            <person name="Poussereau N."/>
            <person name="Quesneville H."/>
            <person name="Rascle C."/>
            <person name="Schumacher J."/>
            <person name="Segurens B."/>
            <person name="Sexton A."/>
            <person name="Silva E."/>
            <person name="Sirven C."/>
            <person name="Soanes D.M."/>
            <person name="Talbot N.J."/>
            <person name="Templeton M."/>
            <person name="Yandava C."/>
            <person name="Yarden O."/>
            <person name="Zeng Q."/>
            <person name="Rollins J.A."/>
            <person name="Lebrun M.H."/>
            <person name="Dickman M."/>
        </authorList>
    </citation>
    <scope>NUCLEOTIDE SEQUENCE [LARGE SCALE GENOMIC DNA]</scope>
    <source>
        <strain evidence="2">T4</strain>
    </source>
</reference>
<gene>
    <name evidence="1" type="ORF">BofuT4_P045860.1</name>
</gene>
<name>G2XYN1_BOTF4</name>
<proteinExistence type="predicted"/>
<evidence type="ECO:0000313" key="2">
    <source>
        <dbReference type="Proteomes" id="UP000008177"/>
    </source>
</evidence>
<dbReference type="HOGENOM" id="CLU_1089868_0_0_1"/>
<accession>G2XYN1</accession>